<dbReference type="Proteomes" id="UP000027986">
    <property type="component" value="Chromosome"/>
</dbReference>
<gene>
    <name evidence="7" type="primary">ppa</name>
    <name evidence="9" type="ORF">HX89_12635</name>
</gene>
<feature type="region of interest" description="Disordered" evidence="8">
    <location>
        <begin position="162"/>
        <end position="196"/>
    </location>
</feature>
<evidence type="ECO:0000256" key="3">
    <source>
        <dbReference type="ARBA" id="ARBA00022723"/>
    </source>
</evidence>
<dbReference type="OrthoDB" id="5187599at2"/>
<keyword evidence="4 7" id="KW-0378">Hydrolase</keyword>
<dbReference type="GO" id="GO:0005737">
    <property type="term" value="C:cytoplasm"/>
    <property type="evidence" value="ECO:0007669"/>
    <property type="project" value="UniProtKB-SubCell"/>
</dbReference>
<dbReference type="InterPro" id="IPR008162">
    <property type="entry name" value="Pyrophosphatase"/>
</dbReference>
<dbReference type="GO" id="GO:0004427">
    <property type="term" value="F:inorganic diphosphate phosphatase activity"/>
    <property type="evidence" value="ECO:0007669"/>
    <property type="project" value="UniProtKB-UniRule"/>
</dbReference>
<feature type="binding site" evidence="7">
    <location>
        <position position="30"/>
    </location>
    <ligand>
        <name>substrate</name>
    </ligand>
</feature>
<dbReference type="HOGENOM" id="CLU_073198_1_1_11"/>
<evidence type="ECO:0000256" key="7">
    <source>
        <dbReference type="HAMAP-Rule" id="MF_00209"/>
    </source>
</evidence>
<dbReference type="EC" id="3.6.1.1" evidence="7"/>
<dbReference type="SUPFAM" id="SSF50324">
    <property type="entry name" value="Inorganic pyrophosphatase"/>
    <property type="match status" value="1"/>
</dbReference>
<dbReference type="GeneID" id="41841909"/>
<protein>
    <recommendedName>
        <fullName evidence="7">Inorganic pyrophosphatase</fullName>
        <ecNumber evidence="7">3.6.1.1</ecNumber>
    </recommendedName>
    <alternativeName>
        <fullName evidence="7">Pyrophosphate phospho-hydrolase</fullName>
        <shortName evidence="7">PPase</shortName>
    </alternativeName>
</protein>
<feature type="binding site" evidence="7">
    <location>
        <position position="16"/>
    </location>
    <ligand>
        <name>substrate</name>
    </ligand>
</feature>
<evidence type="ECO:0000256" key="1">
    <source>
        <dbReference type="ARBA" id="ARBA00001946"/>
    </source>
</evidence>
<feature type="binding site" evidence="7">
    <location>
        <position position="57"/>
    </location>
    <ligand>
        <name>Mg(2+)</name>
        <dbReference type="ChEBI" id="CHEBI:18420"/>
        <label>1</label>
    </ligand>
</feature>
<dbReference type="CDD" id="cd00412">
    <property type="entry name" value="pyrophosphatase"/>
    <property type="match status" value="1"/>
</dbReference>
<feature type="binding site" evidence="7">
    <location>
        <position position="8"/>
    </location>
    <ligand>
        <name>Mg(2+)</name>
        <dbReference type="ChEBI" id="CHEBI:18420"/>
        <label>2</label>
    </ligand>
</feature>
<evidence type="ECO:0000313" key="10">
    <source>
        <dbReference type="Proteomes" id="UP000027986"/>
    </source>
</evidence>
<feature type="active site" description="Proton acceptor" evidence="7">
    <location>
        <position position="89"/>
    </location>
</feature>
<evidence type="ECO:0000256" key="4">
    <source>
        <dbReference type="ARBA" id="ARBA00022801"/>
    </source>
</evidence>
<comment type="function">
    <text evidence="7">Catalyzes the hydrolysis of inorganic pyrophosphate (PPi) forming two phosphate ions.</text>
</comment>
<feature type="binding site" evidence="7">
    <location>
        <position position="84"/>
    </location>
    <ligand>
        <name>Mg(2+)</name>
        <dbReference type="ChEBI" id="CHEBI:18420"/>
        <label>3</label>
    </ligand>
</feature>
<comment type="cofactor">
    <cofactor evidence="1 7">
        <name>Mg(2+)</name>
        <dbReference type="ChEBI" id="CHEBI:18420"/>
    </cofactor>
</comment>
<feature type="binding site" evidence="7">
    <location>
        <position position="52"/>
    </location>
    <ligand>
        <name>Mg(2+)</name>
        <dbReference type="ChEBI" id="CHEBI:18420"/>
        <label>1</label>
    </ligand>
</feature>
<dbReference type="KEGG" id="dni:HX89_12635"/>
<dbReference type="PROSITE" id="PS00387">
    <property type="entry name" value="PPASE"/>
    <property type="match status" value="1"/>
</dbReference>
<dbReference type="HAMAP" id="MF_00209">
    <property type="entry name" value="Inorganic_PPase"/>
    <property type="match status" value="1"/>
</dbReference>
<sequence>MEFDVTIEIPRGTRNKYEVDHETGRIRLDRILFTAMHYPADYGYIEDTLGEDGDPLDALLLIDEPTFPGCVVRARAIGVFRMVDEAGGDDKILCIPAGDPRQDHVTDIKDVSDFTLKEMSHFFETYKALEPGKSVEEGSHWVDAAAAQKTVEEALERAKAEGMTTARWAMPGHDAHETERSIDKAPGDSQAEKPTK</sequence>
<feature type="binding site" evidence="7">
    <location>
        <position position="89"/>
    </location>
    <ligand>
        <name>Mg(2+)</name>
        <dbReference type="ChEBI" id="CHEBI:18420"/>
        <label>1</label>
    </ligand>
</feature>
<dbReference type="RefSeq" id="WP_006943947.1">
    <property type="nucleotide sequence ID" value="NZ_CAKZHM010000167.1"/>
</dbReference>
<dbReference type="Gene3D" id="3.90.80.10">
    <property type="entry name" value="Inorganic pyrophosphatase"/>
    <property type="match status" value="1"/>
</dbReference>
<comment type="similarity">
    <text evidence="7">Belongs to the PPase family.</text>
</comment>
<feature type="compositionally biased region" description="Basic and acidic residues" evidence="8">
    <location>
        <begin position="173"/>
        <end position="196"/>
    </location>
</feature>
<dbReference type="PANTHER" id="PTHR10286">
    <property type="entry name" value="INORGANIC PYROPHOSPHATASE"/>
    <property type="match status" value="1"/>
</dbReference>
<feature type="binding site" evidence="7">
    <location>
        <position position="57"/>
    </location>
    <ligand>
        <name>Mg(2+)</name>
        <dbReference type="ChEBI" id="CHEBI:18420"/>
        <label>2</label>
    </ligand>
</feature>
<dbReference type="GO" id="GO:0006796">
    <property type="term" value="P:phosphate-containing compound metabolic process"/>
    <property type="evidence" value="ECO:0007669"/>
    <property type="project" value="InterPro"/>
</dbReference>
<dbReference type="FunFam" id="3.90.80.10:FF:000003">
    <property type="entry name" value="Inorganic pyrophosphatase"/>
    <property type="match status" value="1"/>
</dbReference>
<keyword evidence="5 7" id="KW-0460">Magnesium</keyword>
<dbReference type="STRING" id="1274.HX89_12635"/>
<evidence type="ECO:0000256" key="5">
    <source>
        <dbReference type="ARBA" id="ARBA00022842"/>
    </source>
</evidence>
<feature type="binding site" evidence="7">
    <location>
        <position position="89"/>
    </location>
    <ligand>
        <name>Mg(2+)</name>
        <dbReference type="ChEBI" id="CHEBI:18420"/>
        <label>3</label>
    </ligand>
</feature>
<dbReference type="EMBL" id="CP008889">
    <property type="protein sequence ID" value="AIF41639.1"/>
    <property type="molecule type" value="Genomic_DNA"/>
</dbReference>
<comment type="subcellular location">
    <subcellularLocation>
        <location evidence="7">Cytoplasm</location>
    </subcellularLocation>
</comment>
<comment type="subunit">
    <text evidence="7">Homohexamer.</text>
</comment>
<keyword evidence="10" id="KW-1185">Reference proteome</keyword>
<organism evidence="9 10">
    <name type="scientific">Dermacoccus nishinomiyaensis</name>
    <dbReference type="NCBI Taxonomy" id="1274"/>
    <lineage>
        <taxon>Bacteria</taxon>
        <taxon>Bacillati</taxon>
        <taxon>Actinomycetota</taxon>
        <taxon>Actinomycetes</taxon>
        <taxon>Micrococcales</taxon>
        <taxon>Dermacoccaceae</taxon>
        <taxon>Dermacoccus</taxon>
    </lineage>
</organism>
<dbReference type="InterPro" id="IPR036649">
    <property type="entry name" value="Pyrophosphatase_sf"/>
</dbReference>
<dbReference type="Pfam" id="PF00719">
    <property type="entry name" value="Pyrophosphatase"/>
    <property type="match status" value="1"/>
</dbReference>
<evidence type="ECO:0000313" key="9">
    <source>
        <dbReference type="EMBL" id="AIF41639.1"/>
    </source>
</evidence>
<keyword evidence="2 7" id="KW-0963">Cytoplasm</keyword>
<feature type="binding site" evidence="7">
    <location>
        <position position="126"/>
    </location>
    <ligand>
        <name>substrate</name>
    </ligand>
</feature>
<dbReference type="AlphaFoldDB" id="A0A075JI77"/>
<dbReference type="eggNOG" id="COG0221">
    <property type="taxonomic scope" value="Bacteria"/>
</dbReference>
<evidence type="ECO:0000256" key="8">
    <source>
        <dbReference type="SAM" id="MobiDB-lite"/>
    </source>
</evidence>
<evidence type="ECO:0000256" key="2">
    <source>
        <dbReference type="ARBA" id="ARBA00022490"/>
    </source>
</evidence>
<evidence type="ECO:0000256" key="6">
    <source>
        <dbReference type="ARBA" id="ARBA00047820"/>
    </source>
</evidence>
<keyword evidence="3 7" id="KW-0479">Metal-binding</keyword>
<name>A0A075JI77_9MICO</name>
<reference evidence="9 10" key="1">
    <citation type="submission" date="2014-07" db="EMBL/GenBank/DDBJ databases">
        <title>Genome Sequencing of Dermacoccus nishinomiyaensis.</title>
        <authorList>
            <person name="Hong K.W."/>
            <person name="Chan K.G."/>
        </authorList>
    </citation>
    <scope>NUCLEOTIDE SEQUENCE [LARGE SCALE GENOMIC DNA]</scope>
    <source>
        <strain evidence="9 10">M25</strain>
    </source>
</reference>
<dbReference type="GO" id="GO:0000287">
    <property type="term" value="F:magnesium ion binding"/>
    <property type="evidence" value="ECO:0007669"/>
    <property type="project" value="UniProtKB-UniRule"/>
</dbReference>
<proteinExistence type="inferred from homology"/>
<feature type="binding site" evidence="7">
    <location>
        <position position="42"/>
    </location>
    <ligand>
        <name>substrate</name>
    </ligand>
</feature>
<comment type="catalytic activity">
    <reaction evidence="6 7">
        <text>diphosphate + H2O = 2 phosphate + H(+)</text>
        <dbReference type="Rhea" id="RHEA:24576"/>
        <dbReference type="ChEBI" id="CHEBI:15377"/>
        <dbReference type="ChEBI" id="CHEBI:15378"/>
        <dbReference type="ChEBI" id="CHEBI:33019"/>
        <dbReference type="ChEBI" id="CHEBI:43474"/>
        <dbReference type="EC" id="3.6.1.1"/>
    </reaction>
</comment>
<accession>A0A075JI77</accession>